<feature type="transmembrane region" description="Helical" evidence="3">
    <location>
        <begin position="167"/>
        <end position="187"/>
    </location>
</feature>
<feature type="region of interest" description="Disordered" evidence="2">
    <location>
        <begin position="469"/>
        <end position="491"/>
    </location>
</feature>
<reference evidence="5" key="2">
    <citation type="journal article" date="2023" name="Commun. Biol.">
        <title>Intrasexual cuticular hydrocarbon dimorphism in a wasp sheds light on hydrocarbon biosynthesis genes in Hymenoptera.</title>
        <authorList>
            <person name="Moris V.C."/>
            <person name="Podsiadlowski L."/>
            <person name="Martin S."/>
            <person name="Oeyen J.P."/>
            <person name="Donath A."/>
            <person name="Petersen M."/>
            <person name="Wilbrandt J."/>
            <person name="Misof B."/>
            <person name="Liedtke D."/>
            <person name="Thamm M."/>
            <person name="Scheiner R."/>
            <person name="Schmitt T."/>
            <person name="Niehuis O."/>
        </authorList>
    </citation>
    <scope>NUCLEOTIDE SEQUENCE</scope>
    <source>
        <strain evidence="5">GBR_01_08_01A</strain>
    </source>
</reference>
<accession>A0AAD9RSM9</accession>
<feature type="transmembrane region" description="Helical" evidence="3">
    <location>
        <begin position="315"/>
        <end position="333"/>
    </location>
</feature>
<evidence type="ECO:0000259" key="4">
    <source>
        <dbReference type="PROSITE" id="PS50850"/>
    </source>
</evidence>
<dbReference type="InterPro" id="IPR011701">
    <property type="entry name" value="MFS"/>
</dbReference>
<dbReference type="Pfam" id="PF07690">
    <property type="entry name" value="MFS_1"/>
    <property type="match status" value="1"/>
</dbReference>
<feature type="domain" description="Major facilitator superfamily (MFS) profile" evidence="4">
    <location>
        <begin position="1"/>
        <end position="192"/>
    </location>
</feature>
<dbReference type="EMBL" id="JAIFRP010000022">
    <property type="protein sequence ID" value="KAK2585104.1"/>
    <property type="molecule type" value="Genomic_DNA"/>
</dbReference>
<evidence type="ECO:0000256" key="2">
    <source>
        <dbReference type="SAM" id="MobiDB-lite"/>
    </source>
</evidence>
<protein>
    <recommendedName>
        <fullName evidence="4">Major facilitator superfamily (MFS) profile domain-containing protein</fullName>
    </recommendedName>
</protein>
<dbReference type="InterPro" id="IPR020846">
    <property type="entry name" value="MFS_dom"/>
</dbReference>
<dbReference type="PANTHER" id="PTHR11360">
    <property type="entry name" value="MONOCARBOXYLATE TRANSPORTER"/>
    <property type="match status" value="1"/>
</dbReference>
<feature type="transmembrane region" description="Helical" evidence="3">
    <location>
        <begin position="47"/>
        <end position="68"/>
    </location>
</feature>
<dbReference type="AlphaFoldDB" id="A0AAD9RSM9"/>
<name>A0AAD9RSM9_9HYME</name>
<keyword evidence="3" id="KW-0472">Membrane</keyword>
<sequence>MTRSKADRGWAWMVVLGVTIINLSVLPVQQCYGLIFGKRFTSLGITATQTSLILHLNGTICCSLGLISGPMMKRFSFRKVALFGGLTVAVGIFTTAFAVSLPAIIVGYCVIIGIGQGIIYPATSLALNTYFRKKRNIAMGLCVTLTGLGPIVMPLLIVVLLDAYATTGTLLIFAGIAANSLVGACLLKPFINTNEIKTEDPVRENNIKNATMLKNENESDVEKCVAECRLLTNQEQVQEQETELERVLEKTETKNVKKRGIFQKISANLDLKLLQDVRYIFVVIGMGISLVAETNFNALIPFVLDKLSGLQIKEVATIMSIQAAFDIAGRLCIPLLAQKANWTPRYLYVMSLIGSTFGRTILSTWGDNYFVVIVVAVIVGVAKGTKAVFQALIIPDYVPLERLPAASGIQMVCNGILSIMLGPLIGMVHDLTGSYVGALYFTSAMSMFCVFLWLLGGLWTPLGSCTKTEKDENEATEKGLSANWNENQENR</sequence>
<feature type="transmembrane region" description="Helical" evidence="3">
    <location>
        <begin position="139"/>
        <end position="161"/>
    </location>
</feature>
<dbReference type="GO" id="GO:0016020">
    <property type="term" value="C:membrane"/>
    <property type="evidence" value="ECO:0007669"/>
    <property type="project" value="UniProtKB-SubCell"/>
</dbReference>
<keyword evidence="3" id="KW-1133">Transmembrane helix</keyword>
<dbReference type="Gene3D" id="1.20.1250.20">
    <property type="entry name" value="MFS general substrate transporter like domains"/>
    <property type="match status" value="2"/>
</dbReference>
<dbReference type="SUPFAM" id="SSF103473">
    <property type="entry name" value="MFS general substrate transporter"/>
    <property type="match status" value="1"/>
</dbReference>
<comment type="subcellular location">
    <subcellularLocation>
        <location evidence="1">Membrane</location>
        <topology evidence="1">Multi-pass membrane protein</topology>
    </subcellularLocation>
</comment>
<evidence type="ECO:0000313" key="6">
    <source>
        <dbReference type="Proteomes" id="UP001258017"/>
    </source>
</evidence>
<feature type="transmembrane region" description="Helical" evidence="3">
    <location>
        <begin position="105"/>
        <end position="127"/>
    </location>
</feature>
<organism evidence="5 6">
    <name type="scientific">Odynerus spinipes</name>
    <dbReference type="NCBI Taxonomy" id="1348599"/>
    <lineage>
        <taxon>Eukaryota</taxon>
        <taxon>Metazoa</taxon>
        <taxon>Ecdysozoa</taxon>
        <taxon>Arthropoda</taxon>
        <taxon>Hexapoda</taxon>
        <taxon>Insecta</taxon>
        <taxon>Pterygota</taxon>
        <taxon>Neoptera</taxon>
        <taxon>Endopterygota</taxon>
        <taxon>Hymenoptera</taxon>
        <taxon>Apocrita</taxon>
        <taxon>Aculeata</taxon>
        <taxon>Vespoidea</taxon>
        <taxon>Vespidae</taxon>
        <taxon>Eumeninae</taxon>
        <taxon>Odynerus</taxon>
    </lineage>
</organism>
<feature type="transmembrane region" description="Helical" evidence="3">
    <location>
        <begin position="368"/>
        <end position="393"/>
    </location>
</feature>
<reference evidence="5" key="1">
    <citation type="submission" date="2021-08" db="EMBL/GenBank/DDBJ databases">
        <authorList>
            <person name="Misof B."/>
            <person name="Oliver O."/>
            <person name="Podsiadlowski L."/>
            <person name="Donath A."/>
            <person name="Peters R."/>
            <person name="Mayer C."/>
            <person name="Rust J."/>
            <person name="Gunkel S."/>
            <person name="Lesny P."/>
            <person name="Martin S."/>
            <person name="Oeyen J.P."/>
            <person name="Petersen M."/>
            <person name="Panagiotis P."/>
            <person name="Wilbrandt J."/>
            <person name="Tanja T."/>
        </authorList>
    </citation>
    <scope>NUCLEOTIDE SEQUENCE</scope>
    <source>
        <strain evidence="5">GBR_01_08_01A</strain>
        <tissue evidence="5">Thorax + abdomen</tissue>
    </source>
</reference>
<feature type="transmembrane region" description="Helical" evidence="3">
    <location>
        <begin position="405"/>
        <end position="426"/>
    </location>
</feature>
<gene>
    <name evidence="5" type="ORF">KPH14_008616</name>
</gene>
<keyword evidence="6" id="KW-1185">Reference proteome</keyword>
<dbReference type="PANTHER" id="PTHR11360:SF237">
    <property type="entry name" value="MONOCARBOXYLATE TRANSPORTER 12-B-LIKE PROTEIN"/>
    <property type="match status" value="1"/>
</dbReference>
<comment type="caution">
    <text evidence="5">The sequence shown here is derived from an EMBL/GenBank/DDBJ whole genome shotgun (WGS) entry which is preliminary data.</text>
</comment>
<keyword evidence="3" id="KW-0812">Transmembrane</keyword>
<feature type="transmembrane region" description="Helical" evidence="3">
    <location>
        <begin position="12"/>
        <end position="35"/>
    </location>
</feature>
<proteinExistence type="predicted"/>
<feature type="transmembrane region" description="Helical" evidence="3">
    <location>
        <begin position="279"/>
        <end position="303"/>
    </location>
</feature>
<evidence type="ECO:0000256" key="1">
    <source>
        <dbReference type="ARBA" id="ARBA00004141"/>
    </source>
</evidence>
<feature type="transmembrane region" description="Helical" evidence="3">
    <location>
        <begin position="438"/>
        <end position="460"/>
    </location>
</feature>
<feature type="compositionally biased region" description="Polar residues" evidence="2">
    <location>
        <begin position="482"/>
        <end position="491"/>
    </location>
</feature>
<feature type="transmembrane region" description="Helical" evidence="3">
    <location>
        <begin position="80"/>
        <end position="99"/>
    </location>
</feature>
<dbReference type="PROSITE" id="PS50850">
    <property type="entry name" value="MFS"/>
    <property type="match status" value="1"/>
</dbReference>
<evidence type="ECO:0000256" key="3">
    <source>
        <dbReference type="SAM" id="Phobius"/>
    </source>
</evidence>
<evidence type="ECO:0000313" key="5">
    <source>
        <dbReference type="EMBL" id="KAK2585104.1"/>
    </source>
</evidence>
<dbReference type="InterPro" id="IPR036259">
    <property type="entry name" value="MFS_trans_sf"/>
</dbReference>
<dbReference type="Proteomes" id="UP001258017">
    <property type="component" value="Unassembled WGS sequence"/>
</dbReference>
<dbReference type="InterPro" id="IPR050327">
    <property type="entry name" value="Proton-linked_MCT"/>
</dbReference>
<dbReference type="GO" id="GO:0008028">
    <property type="term" value="F:monocarboxylic acid transmembrane transporter activity"/>
    <property type="evidence" value="ECO:0007669"/>
    <property type="project" value="TreeGrafter"/>
</dbReference>